<accession>A0AAV4S820</accession>
<evidence type="ECO:0000313" key="1">
    <source>
        <dbReference type="EMBL" id="GIY29800.1"/>
    </source>
</evidence>
<comment type="caution">
    <text evidence="1">The sequence shown here is derived from an EMBL/GenBank/DDBJ whole genome shotgun (WGS) entry which is preliminary data.</text>
</comment>
<proteinExistence type="predicted"/>
<reference evidence="1 2" key="1">
    <citation type="submission" date="2021-06" db="EMBL/GenBank/DDBJ databases">
        <title>Caerostris extrusa draft genome.</title>
        <authorList>
            <person name="Kono N."/>
            <person name="Arakawa K."/>
        </authorList>
    </citation>
    <scope>NUCLEOTIDE SEQUENCE [LARGE SCALE GENOMIC DNA]</scope>
</reference>
<name>A0AAV4S820_CAEEX</name>
<dbReference type="Proteomes" id="UP001054945">
    <property type="component" value="Unassembled WGS sequence"/>
</dbReference>
<evidence type="ECO:0000313" key="2">
    <source>
        <dbReference type="Proteomes" id="UP001054945"/>
    </source>
</evidence>
<gene>
    <name evidence="1" type="ORF">CEXT_545361</name>
</gene>
<keyword evidence="2" id="KW-1185">Reference proteome</keyword>
<protein>
    <submittedName>
        <fullName evidence="1">Uncharacterized protein</fullName>
    </submittedName>
</protein>
<dbReference type="EMBL" id="BPLR01009130">
    <property type="protein sequence ID" value="GIY29800.1"/>
    <property type="molecule type" value="Genomic_DNA"/>
</dbReference>
<sequence length="148" mass="17208">MQLKTNLFVEKDSLCIGQTFQQMAGHALERDGRGRLQGPRRHVCRSNRPLDLRARINDFKNRDYCEIPKFITRLTVVSPTQEDNSTGHSFGVNSNQIYTQWNFYHEGRSILDVPHLDIFGVLYYIVSSSEKAYIQDLSHYQLNLCLQN</sequence>
<organism evidence="1 2">
    <name type="scientific">Caerostris extrusa</name>
    <name type="common">Bark spider</name>
    <name type="synonym">Caerostris bankana</name>
    <dbReference type="NCBI Taxonomy" id="172846"/>
    <lineage>
        <taxon>Eukaryota</taxon>
        <taxon>Metazoa</taxon>
        <taxon>Ecdysozoa</taxon>
        <taxon>Arthropoda</taxon>
        <taxon>Chelicerata</taxon>
        <taxon>Arachnida</taxon>
        <taxon>Araneae</taxon>
        <taxon>Araneomorphae</taxon>
        <taxon>Entelegynae</taxon>
        <taxon>Araneoidea</taxon>
        <taxon>Araneidae</taxon>
        <taxon>Caerostris</taxon>
    </lineage>
</organism>
<dbReference type="AlphaFoldDB" id="A0AAV4S820"/>